<dbReference type="SUPFAM" id="SSF51905">
    <property type="entry name" value="FAD/NAD(P)-binding domain"/>
    <property type="match status" value="2"/>
</dbReference>
<dbReference type="RefSeq" id="WP_000849944.1">
    <property type="nucleotide sequence ID" value="NZ_MUAJ01000083.1"/>
</dbReference>
<evidence type="ECO:0000256" key="2">
    <source>
        <dbReference type="ARBA" id="ARBA00022630"/>
    </source>
</evidence>
<keyword evidence="2" id="KW-0285">Flavoprotein</keyword>
<dbReference type="PANTHER" id="PTHR10632">
    <property type="entry name" value="SULFIDE:QUINONE OXIDOREDUCTASE"/>
    <property type="match status" value="1"/>
</dbReference>
<dbReference type="EMBL" id="MUAJ01000083">
    <property type="protein sequence ID" value="OOR05586.1"/>
    <property type="molecule type" value="Genomic_DNA"/>
</dbReference>
<evidence type="ECO:0000256" key="4">
    <source>
        <dbReference type="ARBA" id="ARBA00022827"/>
    </source>
</evidence>
<dbReference type="InterPro" id="IPR023753">
    <property type="entry name" value="FAD/NAD-binding_dom"/>
</dbReference>
<dbReference type="GO" id="GO:0071949">
    <property type="term" value="F:FAD binding"/>
    <property type="evidence" value="ECO:0007669"/>
    <property type="project" value="TreeGrafter"/>
</dbReference>
<keyword evidence="6" id="KW-0560">Oxidoreductase</keyword>
<dbReference type="InterPro" id="IPR015904">
    <property type="entry name" value="Sulphide_quinone_reductase"/>
</dbReference>
<evidence type="ECO:0000256" key="6">
    <source>
        <dbReference type="ARBA" id="ARBA00023002"/>
    </source>
</evidence>
<reference evidence="7 8" key="1">
    <citation type="submission" date="2017-01" db="EMBL/GenBank/DDBJ databases">
        <title>Bacillus cereus isolates.</title>
        <authorList>
            <person name="Beno S.M."/>
        </authorList>
    </citation>
    <scope>NUCLEOTIDE SEQUENCE [LARGE SCALE GENOMIC DNA]</scope>
    <source>
        <strain evidence="7 8">FSL H8-0485</strain>
    </source>
</reference>
<dbReference type="GO" id="GO:0048038">
    <property type="term" value="F:quinone binding"/>
    <property type="evidence" value="ECO:0007669"/>
    <property type="project" value="UniProtKB-KW"/>
</dbReference>
<comment type="caution">
    <text evidence="7">The sequence shown here is derived from an EMBL/GenBank/DDBJ whole genome shotgun (WGS) entry which is preliminary data.</text>
</comment>
<dbReference type="InterPro" id="IPR036188">
    <property type="entry name" value="FAD/NAD-bd_sf"/>
</dbReference>
<dbReference type="Pfam" id="PF07992">
    <property type="entry name" value="Pyr_redox_2"/>
    <property type="match status" value="1"/>
</dbReference>
<dbReference type="AlphaFoldDB" id="A0A150C2B5"/>
<keyword evidence="4" id="KW-0274">FAD</keyword>
<evidence type="ECO:0000256" key="3">
    <source>
        <dbReference type="ARBA" id="ARBA00022719"/>
    </source>
</evidence>
<keyword evidence="3" id="KW-0874">Quinone</keyword>
<sequence length="399" mass="45496">MKTKDSYKIIVIGAGTAGLSFTAHLLRNVSLFKESIAIIDPSKKHYFQPLWSLVGGGIVSKESTMRDQESLVPNGAIWIPKRVVKLFPSENKILLDDETMLEYEILIVAAGIQINWGGIKGLKESIGTNGVCSNYSYKYVDSTWREIERFKGGNAVFTHPNTPIKCGGAPQKIMYLAEEHFCNSEVRKNSEVMFYSANPNIFQVPRYADTLDKVLKRKQIITNYNKNLVEIIAEKREAIFEDTQTLKKESVSYSMLHVVPPMGPPSFIKDSEISDHQGWVDIDPYTLQHVRYKNIFGLGDCTNLPTSKTGAAIRKQVPVLKQNIMDVLNGRDMQAKYDGYTSCPIVTGYKSLILAEFNYEHEPQETFPFNQAEERYSMFLLKRYMLPYMYWNFMLKGIL</sequence>
<evidence type="ECO:0000256" key="5">
    <source>
        <dbReference type="ARBA" id="ARBA00022946"/>
    </source>
</evidence>
<dbReference type="Gene3D" id="3.50.50.60">
    <property type="entry name" value="FAD/NAD(P)-binding domain"/>
    <property type="match status" value="2"/>
</dbReference>
<dbReference type="FunFam" id="3.50.50.60:FF:000034">
    <property type="entry name" value="sulfide:quinone oxidoreductase, mitochondrial"/>
    <property type="match status" value="1"/>
</dbReference>
<dbReference type="GO" id="GO:0070221">
    <property type="term" value="P:sulfide oxidation, using sulfide:quinone oxidoreductase"/>
    <property type="evidence" value="ECO:0007669"/>
    <property type="project" value="TreeGrafter"/>
</dbReference>
<comment type="cofactor">
    <cofactor evidence="1">
        <name>FAD</name>
        <dbReference type="ChEBI" id="CHEBI:57692"/>
    </cofactor>
</comment>
<dbReference type="Proteomes" id="UP000190906">
    <property type="component" value="Unassembled WGS sequence"/>
</dbReference>
<dbReference type="PANTHER" id="PTHR10632:SF2">
    <property type="entry name" value="SULFIDE:QUINONE OXIDOREDUCTASE, MITOCHONDRIAL"/>
    <property type="match status" value="1"/>
</dbReference>
<accession>A0A150C2B5</accession>
<protein>
    <submittedName>
        <fullName evidence="7">Pyridine nucleotide-disulfide oxidoreductase</fullName>
    </submittedName>
</protein>
<proteinExistence type="predicted"/>
<evidence type="ECO:0000313" key="8">
    <source>
        <dbReference type="Proteomes" id="UP000190906"/>
    </source>
</evidence>
<evidence type="ECO:0000256" key="1">
    <source>
        <dbReference type="ARBA" id="ARBA00001974"/>
    </source>
</evidence>
<gene>
    <name evidence="7" type="ORF">BW897_31350</name>
</gene>
<keyword evidence="5" id="KW-0809">Transit peptide</keyword>
<dbReference type="GO" id="GO:0070224">
    <property type="term" value="F:sulfide:quinone oxidoreductase activity"/>
    <property type="evidence" value="ECO:0007669"/>
    <property type="project" value="TreeGrafter"/>
</dbReference>
<organism evidence="7 8">
    <name type="scientific">Bacillus cereus</name>
    <dbReference type="NCBI Taxonomy" id="1396"/>
    <lineage>
        <taxon>Bacteria</taxon>
        <taxon>Bacillati</taxon>
        <taxon>Bacillota</taxon>
        <taxon>Bacilli</taxon>
        <taxon>Bacillales</taxon>
        <taxon>Bacillaceae</taxon>
        <taxon>Bacillus</taxon>
        <taxon>Bacillus cereus group</taxon>
    </lineage>
</organism>
<name>A0A150C2B5_BACCE</name>
<evidence type="ECO:0000313" key="7">
    <source>
        <dbReference type="EMBL" id="OOR05586.1"/>
    </source>
</evidence>